<keyword evidence="2" id="KW-0732">Signal</keyword>
<evidence type="ECO:0000313" key="4">
    <source>
        <dbReference type="Proteomes" id="UP000067711"/>
    </source>
</evidence>
<reference evidence="3 4" key="1">
    <citation type="submission" date="2015-12" db="EMBL/GenBank/DDBJ databases">
        <title>Diversity of Burkholderia near neighbor genomes.</title>
        <authorList>
            <person name="Sahl J."/>
            <person name="Wagner D."/>
            <person name="Keim P."/>
        </authorList>
    </citation>
    <scope>NUCLEOTIDE SEQUENCE [LARGE SCALE GENOMIC DNA]</scope>
    <source>
        <strain evidence="3 4">BDU8</strain>
    </source>
</reference>
<evidence type="ECO:0000313" key="3">
    <source>
        <dbReference type="EMBL" id="AOJ10049.1"/>
    </source>
</evidence>
<accession>A0A1B4G296</accession>
<gene>
    <name evidence="3" type="ORF">WS71_22645</name>
</gene>
<feature type="region of interest" description="Disordered" evidence="1">
    <location>
        <begin position="208"/>
        <end position="246"/>
    </location>
</feature>
<proteinExistence type="predicted"/>
<evidence type="ECO:0000256" key="2">
    <source>
        <dbReference type="SAM" id="SignalP"/>
    </source>
</evidence>
<name>A0A1B4G296_9BURK</name>
<protein>
    <submittedName>
        <fullName evidence="3">Type VI secretion protein</fullName>
    </submittedName>
</protein>
<dbReference type="EMBL" id="CP013389">
    <property type="protein sequence ID" value="AOJ10049.1"/>
    <property type="molecule type" value="Genomic_DNA"/>
</dbReference>
<organism evidence="3 4">
    <name type="scientific">Burkholderia mayonis</name>
    <dbReference type="NCBI Taxonomy" id="1385591"/>
    <lineage>
        <taxon>Bacteria</taxon>
        <taxon>Pseudomonadati</taxon>
        <taxon>Pseudomonadota</taxon>
        <taxon>Betaproteobacteria</taxon>
        <taxon>Burkholderiales</taxon>
        <taxon>Burkholderiaceae</taxon>
        <taxon>Burkholderia</taxon>
        <taxon>pseudomallei group</taxon>
    </lineage>
</organism>
<sequence>MKFMATLRAAAFAASMFVVQHASAITVFDPMNYAQNVVTAAKAVRGEIYQNTNIIYQYQMMANQLMQATNLNPAAWRAAYDQITGDINNVKKLVGTLNGLYGDLKKGEEWVTQVQGLISRSGKSNVQWFADMNTLVQQNDKAARNLFQMGSNIMRHTDELAQRRQELQSELSMAPTQQATAEITTHYLDIVTSQNSDILQLNAAKAQKEAQKDAQQAEEDKEKSADAQKFITKQQTERAAYGVTQQ</sequence>
<dbReference type="AlphaFoldDB" id="A0A1B4G296"/>
<dbReference type="Proteomes" id="UP000067711">
    <property type="component" value="Chromosome 1"/>
</dbReference>
<evidence type="ECO:0000256" key="1">
    <source>
        <dbReference type="SAM" id="MobiDB-lite"/>
    </source>
</evidence>
<dbReference type="RefSeq" id="WP_066493899.1">
    <property type="nucleotide sequence ID" value="NZ_CP013389.1"/>
</dbReference>
<feature type="signal peptide" evidence="2">
    <location>
        <begin position="1"/>
        <end position="24"/>
    </location>
</feature>
<feature type="chain" id="PRO_5015327935" evidence="2">
    <location>
        <begin position="25"/>
        <end position="246"/>
    </location>
</feature>